<feature type="compositionally biased region" description="Acidic residues" evidence="1">
    <location>
        <begin position="197"/>
        <end position="206"/>
    </location>
</feature>
<feature type="compositionally biased region" description="Low complexity" evidence="1">
    <location>
        <begin position="173"/>
        <end position="196"/>
    </location>
</feature>
<gene>
    <name evidence="3" type="ORF">ABDK96_00960</name>
</gene>
<proteinExistence type="predicted"/>
<dbReference type="Pfam" id="PF09534">
    <property type="entry name" value="Trp_oprn_chp"/>
    <property type="match status" value="1"/>
</dbReference>
<sequence>MRLRRRTAVLWALAAGAIILGTGAQTWIESAGLSGLATTSVTTTGNQAAAVVPAMGLVGMAAGIALSMARRIGRWVSAVLMVLAGLMAGFSAVNAALDPASAAQAQVSEASGTTADAGSYAVTVWPWLTLVGGVLLLLCGLAVLVMGRGWVTSRRHESPVAAAATASGTTATTGAGAAAGTASGSAAGTAAGTEAGAELDEIDAWDELSRGQDPT</sequence>
<protein>
    <submittedName>
        <fullName evidence="3">Trp biosynthesis-associated membrane protein</fullName>
    </submittedName>
</protein>
<dbReference type="EMBL" id="JBDXMX010000001">
    <property type="protein sequence ID" value="MEO9246252.1"/>
    <property type="molecule type" value="Genomic_DNA"/>
</dbReference>
<keyword evidence="2" id="KW-0812">Transmembrane</keyword>
<evidence type="ECO:0000256" key="1">
    <source>
        <dbReference type="SAM" id="MobiDB-lite"/>
    </source>
</evidence>
<accession>A0ABV0IFI7</accession>
<keyword evidence="2" id="KW-1133">Transmembrane helix</keyword>
<feature type="transmembrane region" description="Helical" evidence="2">
    <location>
        <begin position="124"/>
        <end position="146"/>
    </location>
</feature>
<comment type="caution">
    <text evidence="3">The sequence shown here is derived from an EMBL/GenBank/DDBJ whole genome shotgun (WGS) entry which is preliminary data.</text>
</comment>
<dbReference type="Proteomes" id="UP001484097">
    <property type="component" value="Unassembled WGS sequence"/>
</dbReference>
<evidence type="ECO:0000256" key="2">
    <source>
        <dbReference type="SAM" id="Phobius"/>
    </source>
</evidence>
<keyword evidence="4" id="KW-1185">Reference proteome</keyword>
<evidence type="ECO:0000313" key="3">
    <source>
        <dbReference type="EMBL" id="MEO9246252.1"/>
    </source>
</evidence>
<organism evidence="3 4">
    <name type="scientific">Citricoccus nitrophenolicus</name>
    <dbReference type="NCBI Taxonomy" id="863575"/>
    <lineage>
        <taxon>Bacteria</taxon>
        <taxon>Bacillati</taxon>
        <taxon>Actinomycetota</taxon>
        <taxon>Actinomycetes</taxon>
        <taxon>Micrococcales</taxon>
        <taxon>Micrococcaceae</taxon>
        <taxon>Citricoccus</taxon>
    </lineage>
</organism>
<feature type="transmembrane region" description="Helical" evidence="2">
    <location>
        <begin position="75"/>
        <end position="97"/>
    </location>
</feature>
<feature type="transmembrane region" description="Helical" evidence="2">
    <location>
        <begin position="48"/>
        <end position="68"/>
    </location>
</feature>
<reference evidence="3 4" key="1">
    <citation type="submission" date="2024-05" db="EMBL/GenBank/DDBJ databases">
        <authorList>
            <person name="Yi C."/>
        </authorList>
    </citation>
    <scope>NUCLEOTIDE SEQUENCE [LARGE SCALE GENOMIC DNA]</scope>
    <source>
        <strain evidence="3 4">XS13</strain>
    </source>
</reference>
<dbReference type="InterPro" id="IPR019051">
    <property type="entry name" value="Trp_biosyn_TM_oprn/chp"/>
</dbReference>
<keyword evidence="2" id="KW-0472">Membrane</keyword>
<dbReference type="RefSeq" id="WP_347918202.1">
    <property type="nucleotide sequence ID" value="NZ_JBDXMX010000001.1"/>
</dbReference>
<name>A0ABV0IFI7_9MICC</name>
<feature type="region of interest" description="Disordered" evidence="1">
    <location>
        <begin position="173"/>
        <end position="215"/>
    </location>
</feature>
<evidence type="ECO:0000313" key="4">
    <source>
        <dbReference type="Proteomes" id="UP001484097"/>
    </source>
</evidence>